<accession>A0A938YKB2</accession>
<evidence type="ECO:0000256" key="7">
    <source>
        <dbReference type="RuleBase" id="RU363069"/>
    </source>
</evidence>
<keyword evidence="6 7" id="KW-0269">Exonuclease</keyword>
<keyword evidence="11" id="KW-1185">Reference proteome</keyword>
<keyword evidence="7" id="KW-0255">Endonuclease</keyword>
<dbReference type="InterPro" id="IPR004843">
    <property type="entry name" value="Calcineurin-like_PHP"/>
</dbReference>
<gene>
    <name evidence="7" type="primary">sbcD</name>
    <name evidence="10" type="ORF">JL107_00285</name>
</gene>
<dbReference type="AlphaFoldDB" id="A0A938YKB2"/>
<dbReference type="Pfam" id="PF00149">
    <property type="entry name" value="Metallophos"/>
    <property type="match status" value="1"/>
</dbReference>
<keyword evidence="4 7" id="KW-0540">Nuclease</keyword>
<dbReference type="PANTHER" id="PTHR30337">
    <property type="entry name" value="COMPONENT OF ATP-DEPENDENT DSDNA EXONUCLEASE"/>
    <property type="match status" value="1"/>
</dbReference>
<protein>
    <recommendedName>
        <fullName evidence="3 7">Nuclease SbcCD subunit D</fullName>
    </recommendedName>
</protein>
<dbReference type="InterPro" id="IPR041796">
    <property type="entry name" value="Mre11_N"/>
</dbReference>
<evidence type="ECO:0000256" key="2">
    <source>
        <dbReference type="ARBA" id="ARBA00011322"/>
    </source>
</evidence>
<evidence type="ECO:0000256" key="6">
    <source>
        <dbReference type="ARBA" id="ARBA00022839"/>
    </source>
</evidence>
<proteinExistence type="inferred from homology"/>
<feature type="domain" description="Calcineurin-like phosphoesterase" evidence="8">
    <location>
        <begin position="1"/>
        <end position="94"/>
    </location>
</feature>
<evidence type="ECO:0000256" key="3">
    <source>
        <dbReference type="ARBA" id="ARBA00013365"/>
    </source>
</evidence>
<feature type="domain" description="Nuclease SbcCD subunit D C-terminal" evidence="9">
    <location>
        <begin position="267"/>
        <end position="319"/>
    </location>
</feature>
<dbReference type="InterPro" id="IPR026843">
    <property type="entry name" value="SbcD_C"/>
</dbReference>
<keyword evidence="7" id="KW-0235">DNA replication</keyword>
<name>A0A938YKB2_9ACTN</name>
<dbReference type="InterPro" id="IPR050535">
    <property type="entry name" value="DNA_Repair-Maintenance_Comp"/>
</dbReference>
<dbReference type="RefSeq" id="WP_205255029.1">
    <property type="nucleotide sequence ID" value="NZ_BAAAPV010000001.1"/>
</dbReference>
<dbReference type="EMBL" id="JAERWL010000001">
    <property type="protein sequence ID" value="MBM9474874.1"/>
    <property type="molecule type" value="Genomic_DNA"/>
</dbReference>
<evidence type="ECO:0000259" key="9">
    <source>
        <dbReference type="Pfam" id="PF12320"/>
    </source>
</evidence>
<evidence type="ECO:0000256" key="5">
    <source>
        <dbReference type="ARBA" id="ARBA00022801"/>
    </source>
</evidence>
<dbReference type="GO" id="GO:0008408">
    <property type="term" value="F:3'-5' exonuclease activity"/>
    <property type="evidence" value="ECO:0007669"/>
    <property type="project" value="InterPro"/>
</dbReference>
<dbReference type="CDD" id="cd00840">
    <property type="entry name" value="MPP_Mre11_N"/>
    <property type="match status" value="1"/>
</dbReference>
<evidence type="ECO:0000313" key="11">
    <source>
        <dbReference type="Proteomes" id="UP000663801"/>
    </source>
</evidence>
<dbReference type="InterPro" id="IPR029052">
    <property type="entry name" value="Metallo-depent_PP-like"/>
</dbReference>
<comment type="function">
    <text evidence="7">SbcCD cleaves DNA hairpin structures. These structures can inhibit DNA replication and are intermediates in certain DNA recombination reactions. The complex acts as a 3'-&gt;5' double strand exonuclease that can open hairpins. It also has a 5' single-strand endonuclease activity.</text>
</comment>
<dbReference type="Gene3D" id="3.60.21.10">
    <property type="match status" value="1"/>
</dbReference>
<sequence>MLLLHTSDWHVGRTFHGRSLLADQEAVLLRLAEMVRERQVDLVLVAGDLYDRAVPSPEAVQVVTRGLEAIRGAGATVVVTSGNHDSAARLGAFTSFLAAGGLHLRTSLTRVAEPVLIEDDHGPVAVYPLPYLEPEIARQAWNLTGPPSHQAAMDHAMAQVRADLAGRSGVRSVVLAHAFVTGATAGGSERSIAVGGVESVGADVFDGIDFVALGHLHGAQAVRETVRYSGSPLAYSFGESHQRKSVSLVELSADGRVTVEIAPLPVPRALAVVRGSLEEILSGHEELREHYLSVELTDKVRPLEPMRKLQQVFPHTLTIAWDPVEVAVPRAHRAPSAGALSGDDALIEQFLAECRGDRASAAERALIGGALAAQRRGEMTG</sequence>
<comment type="similarity">
    <text evidence="1 7">Belongs to the SbcD family.</text>
</comment>
<comment type="caution">
    <text evidence="10">The sequence shown here is derived from an EMBL/GenBank/DDBJ whole genome shotgun (WGS) entry which is preliminary data.</text>
</comment>
<comment type="subunit">
    <text evidence="2 7">Heterodimer of SbcC and SbcD.</text>
</comment>
<dbReference type="NCBIfam" id="TIGR00619">
    <property type="entry name" value="sbcd"/>
    <property type="match status" value="1"/>
</dbReference>
<dbReference type="GO" id="GO:0004519">
    <property type="term" value="F:endonuclease activity"/>
    <property type="evidence" value="ECO:0007669"/>
    <property type="project" value="UniProtKB-KW"/>
</dbReference>
<evidence type="ECO:0000256" key="4">
    <source>
        <dbReference type="ARBA" id="ARBA00022722"/>
    </source>
</evidence>
<evidence type="ECO:0000313" key="10">
    <source>
        <dbReference type="EMBL" id="MBM9474874.1"/>
    </source>
</evidence>
<organism evidence="10 11">
    <name type="scientific">Nakamurella flavida</name>
    <dbReference type="NCBI Taxonomy" id="363630"/>
    <lineage>
        <taxon>Bacteria</taxon>
        <taxon>Bacillati</taxon>
        <taxon>Actinomycetota</taxon>
        <taxon>Actinomycetes</taxon>
        <taxon>Nakamurellales</taxon>
        <taxon>Nakamurellaceae</taxon>
        <taxon>Nakamurella</taxon>
    </lineage>
</organism>
<dbReference type="PANTHER" id="PTHR30337:SF0">
    <property type="entry name" value="NUCLEASE SBCCD SUBUNIT D"/>
    <property type="match status" value="1"/>
</dbReference>
<dbReference type="GO" id="GO:0006310">
    <property type="term" value="P:DNA recombination"/>
    <property type="evidence" value="ECO:0007669"/>
    <property type="project" value="UniProtKB-KW"/>
</dbReference>
<evidence type="ECO:0000259" key="8">
    <source>
        <dbReference type="Pfam" id="PF00149"/>
    </source>
</evidence>
<dbReference type="SUPFAM" id="SSF56300">
    <property type="entry name" value="Metallo-dependent phosphatases"/>
    <property type="match status" value="1"/>
</dbReference>
<dbReference type="GO" id="GO:0006260">
    <property type="term" value="P:DNA replication"/>
    <property type="evidence" value="ECO:0007669"/>
    <property type="project" value="UniProtKB-KW"/>
</dbReference>
<evidence type="ECO:0000256" key="1">
    <source>
        <dbReference type="ARBA" id="ARBA00010555"/>
    </source>
</evidence>
<dbReference type="Pfam" id="PF12320">
    <property type="entry name" value="SbcD_C"/>
    <property type="match status" value="1"/>
</dbReference>
<dbReference type="Proteomes" id="UP000663801">
    <property type="component" value="Unassembled WGS sequence"/>
</dbReference>
<dbReference type="InterPro" id="IPR004593">
    <property type="entry name" value="SbcD"/>
</dbReference>
<reference evidence="10" key="1">
    <citation type="submission" date="2021-01" db="EMBL/GenBank/DDBJ databases">
        <title>KCTC 19127 draft genome.</title>
        <authorList>
            <person name="An D."/>
        </authorList>
    </citation>
    <scope>NUCLEOTIDE SEQUENCE</scope>
    <source>
        <strain evidence="10">KCTC 19127</strain>
    </source>
</reference>
<keyword evidence="7" id="KW-0233">DNA recombination</keyword>
<keyword evidence="5 7" id="KW-0378">Hydrolase</keyword>